<evidence type="ECO:0008006" key="15">
    <source>
        <dbReference type="Google" id="ProtNLM"/>
    </source>
</evidence>
<evidence type="ECO:0000256" key="5">
    <source>
        <dbReference type="ARBA" id="ARBA00022558"/>
    </source>
</evidence>
<dbReference type="Gene3D" id="2.60.40.3110">
    <property type="match status" value="1"/>
</dbReference>
<reference evidence="13 14" key="1">
    <citation type="submission" date="2016-04" db="EMBL/GenBank/DDBJ databases">
        <title>ATOL: Assembling a taxonomically balanced genome-scale reconstruction of the evolutionary history of the Enterobacteriaceae.</title>
        <authorList>
            <person name="Plunkett G.III."/>
            <person name="Neeno-Eckwall E.C."/>
            <person name="Glasner J.D."/>
            <person name="Perna N.T."/>
        </authorList>
    </citation>
    <scope>NUCLEOTIDE SEQUENCE [LARGE SCALE GENOMIC DNA]</scope>
    <source>
        <strain evidence="13 14">ATCC 35613</strain>
    </source>
</reference>
<dbReference type="PANTHER" id="PTHR30451">
    <property type="entry name" value="OUTER MEMBRANE USHER PROTEIN"/>
    <property type="match status" value="1"/>
</dbReference>
<sequence length="828" mass="92409">MSVSCFKNNRIYSKTFIAVCVVLYTNSANSDDVFDINAINTGIESQVADVNSLDYLSHSGGQLPGVYYVDVYINNKKVDNQSISFSFNKQTKKLVPEITKKMLLDWGVKNAATADFSEKSNDDVIDDIGSLIVGAKYHYDFSFNRLEISIPQIGLENYSRGYVEPSEWDDGINAAFVNYTLRHNKYWYKDRDDNDNTFVGLRSGLNFDAWRLRNHSTYSRVTGETHWNNLQTYLERDIRSLKSHLTLGETSSDNGVMESNPYRGIKLASDESMLPQSQRGFAPVVTGIAQTNAVVTIRQNGSIIYQTTVPPGEFAINDLYPTSYSGNLDVTIEESNGTTRSFVQPFSAVPMMQRAGSLKYSLDVGKYNVESARRKPNFAQASAIYGLPYNLSIYGGFLVSKDYQAYTVGTGINLGNIGAISTDVTQASTELIDKKKEDGQSYRIQYSKYLPGTGTSFSLASYRYSTEGYYDFSASNDNWYDMGRKKQQFQASVSQSLNDIGYLSVNGYQQYYWDKSGADKNLTLSFSSHYKAMNYSISYSYTKQEQERTNDEMLSLNLSIPFDLGQKNNWVNYSYNTSRNGDSISSMSLNGTRLDDNNLQYDITQRYNHSRKEYSNSVSANYIASSGEYNAGYNYDPRYHSVNIGATGALLLHSEGVTAARSIYDSAVLVKAENIDNLKVNNAQSLYTDSSGYAVIPTVTRYERNKVSVDTATLTGNNDVTLSTTTVVPTQGAIVLADFQAKRGARLLLKLLHGDKPIAFGSQVSVFVNEKLATSGIVANDGEVYLSGVPEQSVITVKWGLRDEQQCQLPLMLSLETDKIQFIERTCE</sequence>
<evidence type="ECO:0000256" key="6">
    <source>
        <dbReference type="ARBA" id="ARBA00022692"/>
    </source>
</evidence>
<evidence type="ECO:0000313" key="14">
    <source>
        <dbReference type="Proteomes" id="UP000078224"/>
    </source>
</evidence>
<dbReference type="GO" id="GO:0009279">
    <property type="term" value="C:cell outer membrane"/>
    <property type="evidence" value="ECO:0007669"/>
    <property type="project" value="UniProtKB-SubCell"/>
</dbReference>
<feature type="chain" id="PRO_5008595797" description="FimD family fimbriae anchoring protein" evidence="10">
    <location>
        <begin position="31"/>
        <end position="828"/>
    </location>
</feature>
<keyword evidence="8" id="KW-0472">Membrane</keyword>
<dbReference type="SUPFAM" id="SSF141729">
    <property type="entry name" value="FimD N-terminal domain-like"/>
    <property type="match status" value="1"/>
</dbReference>
<evidence type="ECO:0000256" key="10">
    <source>
        <dbReference type="SAM" id="SignalP"/>
    </source>
</evidence>
<keyword evidence="7 10" id="KW-0732">Signal</keyword>
<dbReference type="InterPro" id="IPR037224">
    <property type="entry name" value="PapC_N_sf"/>
</dbReference>
<evidence type="ECO:0000259" key="11">
    <source>
        <dbReference type="Pfam" id="PF13953"/>
    </source>
</evidence>
<name>A0A1B7K2L4_9GAMM</name>
<dbReference type="InterPro" id="IPR043142">
    <property type="entry name" value="PapC-like_C_sf"/>
</dbReference>
<dbReference type="PANTHER" id="PTHR30451:SF21">
    <property type="entry name" value="FIMBRIAL USHER DOMAIN-CONTAINING PROTEIN YDET-RELATED"/>
    <property type="match status" value="1"/>
</dbReference>
<keyword evidence="3" id="KW-0813">Transport</keyword>
<comment type="similarity">
    <text evidence="2">Belongs to the fimbrial export usher family.</text>
</comment>
<feature type="signal peptide" evidence="10">
    <location>
        <begin position="1"/>
        <end position="30"/>
    </location>
</feature>
<dbReference type="GO" id="GO:0009297">
    <property type="term" value="P:pilus assembly"/>
    <property type="evidence" value="ECO:0007669"/>
    <property type="project" value="InterPro"/>
</dbReference>
<comment type="subcellular location">
    <subcellularLocation>
        <location evidence="1">Cell outer membrane</location>
        <topology evidence="1">Multi-pass membrane protein</topology>
    </subcellularLocation>
</comment>
<evidence type="ECO:0000256" key="8">
    <source>
        <dbReference type="ARBA" id="ARBA00023136"/>
    </source>
</evidence>
<dbReference type="InterPro" id="IPR000015">
    <property type="entry name" value="Fimb_usher"/>
</dbReference>
<dbReference type="Gene3D" id="3.10.20.410">
    <property type="match status" value="1"/>
</dbReference>
<evidence type="ECO:0000313" key="13">
    <source>
        <dbReference type="EMBL" id="OAT54397.1"/>
    </source>
</evidence>
<dbReference type="Pfam" id="PF00577">
    <property type="entry name" value="Usher"/>
    <property type="match status" value="1"/>
</dbReference>
<dbReference type="AlphaFoldDB" id="A0A1B7K2L4"/>
<keyword evidence="6" id="KW-0812">Transmembrane</keyword>
<keyword evidence="9" id="KW-0998">Cell outer membrane</keyword>
<dbReference type="PATRIC" id="fig|1354272.4.peg.401"/>
<evidence type="ECO:0000256" key="9">
    <source>
        <dbReference type="ARBA" id="ARBA00023237"/>
    </source>
</evidence>
<dbReference type="GO" id="GO:0015473">
    <property type="term" value="F:fimbrial usher porin activity"/>
    <property type="evidence" value="ECO:0007669"/>
    <property type="project" value="InterPro"/>
</dbReference>
<dbReference type="InterPro" id="IPR025949">
    <property type="entry name" value="PapC-like_C"/>
</dbReference>
<proteinExistence type="inferred from homology"/>
<keyword evidence="4" id="KW-1134">Transmembrane beta strand</keyword>
<evidence type="ECO:0000256" key="1">
    <source>
        <dbReference type="ARBA" id="ARBA00004571"/>
    </source>
</evidence>
<dbReference type="Proteomes" id="UP000078224">
    <property type="component" value="Unassembled WGS sequence"/>
</dbReference>
<dbReference type="RefSeq" id="WP_068907265.1">
    <property type="nucleotide sequence ID" value="NZ_LXEW01000010.1"/>
</dbReference>
<organism evidence="13 14">
    <name type="scientific">Providencia heimbachae ATCC 35613</name>
    <dbReference type="NCBI Taxonomy" id="1354272"/>
    <lineage>
        <taxon>Bacteria</taxon>
        <taxon>Pseudomonadati</taxon>
        <taxon>Pseudomonadota</taxon>
        <taxon>Gammaproteobacteria</taxon>
        <taxon>Enterobacterales</taxon>
        <taxon>Morganellaceae</taxon>
        <taxon>Providencia</taxon>
    </lineage>
</organism>
<dbReference type="Pfam" id="PF13954">
    <property type="entry name" value="PapC_N"/>
    <property type="match status" value="1"/>
</dbReference>
<evidence type="ECO:0000256" key="3">
    <source>
        <dbReference type="ARBA" id="ARBA00022448"/>
    </source>
</evidence>
<feature type="domain" description="PapC N-terminal" evidence="12">
    <location>
        <begin position="34"/>
        <end position="181"/>
    </location>
</feature>
<dbReference type="Gene3D" id="2.60.40.2610">
    <property type="entry name" value="Outer membrane usher protein FimD, plug domain"/>
    <property type="match status" value="1"/>
</dbReference>
<keyword evidence="5" id="KW-1029">Fimbrium biogenesis</keyword>
<comment type="caution">
    <text evidence="13">The sequence shown here is derived from an EMBL/GenBank/DDBJ whole genome shotgun (WGS) entry which is preliminary data.</text>
</comment>
<evidence type="ECO:0000256" key="7">
    <source>
        <dbReference type="ARBA" id="ARBA00022729"/>
    </source>
</evidence>
<keyword evidence="14" id="KW-1185">Reference proteome</keyword>
<protein>
    <recommendedName>
        <fullName evidence="15">FimD family fimbriae anchoring protein</fullName>
    </recommendedName>
</protein>
<dbReference type="InterPro" id="IPR042186">
    <property type="entry name" value="FimD_plug_dom"/>
</dbReference>
<dbReference type="InterPro" id="IPR025885">
    <property type="entry name" value="PapC_N"/>
</dbReference>
<evidence type="ECO:0000259" key="12">
    <source>
        <dbReference type="Pfam" id="PF13954"/>
    </source>
</evidence>
<dbReference type="OrthoDB" id="6554712at2"/>
<evidence type="ECO:0000256" key="2">
    <source>
        <dbReference type="ARBA" id="ARBA00008064"/>
    </source>
</evidence>
<accession>A0A1B7K2L4</accession>
<gene>
    <name evidence="13" type="ORF">M998_0387</name>
</gene>
<dbReference type="EMBL" id="LXEW01000010">
    <property type="protein sequence ID" value="OAT54397.1"/>
    <property type="molecule type" value="Genomic_DNA"/>
</dbReference>
<dbReference type="Pfam" id="PF13953">
    <property type="entry name" value="PapC_C"/>
    <property type="match status" value="1"/>
</dbReference>
<dbReference type="FunFam" id="2.60.40.3110:FF:000001">
    <property type="entry name" value="Putative fimbrial outer membrane usher"/>
    <property type="match status" value="1"/>
</dbReference>
<evidence type="ECO:0000256" key="4">
    <source>
        <dbReference type="ARBA" id="ARBA00022452"/>
    </source>
</evidence>
<feature type="domain" description="PapC-like C-terminal" evidence="11">
    <location>
        <begin position="749"/>
        <end position="811"/>
    </location>
</feature>
<dbReference type="Gene3D" id="2.60.40.2070">
    <property type="match status" value="1"/>
</dbReference>